<comment type="function">
    <text evidence="6">Part of a membrane-bound complex that couples electron transfer with translocation of ions across the membrane.</text>
</comment>
<accession>A0A842JJR5</accession>
<dbReference type="Proteomes" id="UP000587396">
    <property type="component" value="Unassembled WGS sequence"/>
</dbReference>
<dbReference type="GO" id="GO:0010181">
    <property type="term" value="F:FMN binding"/>
    <property type="evidence" value="ECO:0007669"/>
    <property type="project" value="InterPro"/>
</dbReference>
<protein>
    <recommendedName>
        <fullName evidence="6">Ion-translocating oxidoreductase complex subunit G</fullName>
        <ecNumber evidence="6">7.-.-.-</ecNumber>
    </recommendedName>
    <alternativeName>
        <fullName evidence="6">Rnf electron transport complex subunit G</fullName>
    </alternativeName>
</protein>
<evidence type="ECO:0000256" key="5">
    <source>
        <dbReference type="ARBA" id="ARBA00022982"/>
    </source>
</evidence>
<keyword evidence="4 6" id="KW-0288">FMN</keyword>
<keyword evidence="10" id="KW-1185">Reference proteome</keyword>
<evidence type="ECO:0000313" key="9">
    <source>
        <dbReference type="EMBL" id="MBC2890068.1"/>
    </source>
</evidence>
<comment type="caution">
    <text evidence="9">The sequence shown here is derived from an EMBL/GenBank/DDBJ whole genome shotgun (WGS) entry which is preliminary data.</text>
</comment>
<keyword evidence="5 6" id="KW-0249">Electron transport</keyword>
<keyword evidence="6" id="KW-1003">Cell membrane</keyword>
<feature type="transmembrane region" description="Helical" evidence="7">
    <location>
        <begin position="23"/>
        <end position="44"/>
    </location>
</feature>
<dbReference type="GO" id="GO:0005886">
    <property type="term" value="C:plasma membrane"/>
    <property type="evidence" value="ECO:0007669"/>
    <property type="project" value="UniProtKB-SubCell"/>
</dbReference>
<evidence type="ECO:0000256" key="7">
    <source>
        <dbReference type="SAM" id="Phobius"/>
    </source>
</evidence>
<dbReference type="PANTHER" id="PTHR36118:SF1">
    <property type="entry name" value="ION-TRANSLOCATING OXIDOREDUCTASE COMPLEX SUBUNIT G"/>
    <property type="match status" value="1"/>
</dbReference>
<keyword evidence="1 6" id="KW-0813">Transport</keyword>
<dbReference type="RefSeq" id="WP_185905819.1">
    <property type="nucleotide sequence ID" value="NZ_JACMSE010000009.1"/>
</dbReference>
<gene>
    <name evidence="6" type="primary">rnfG</name>
    <name evidence="9" type="ORF">H7313_12055</name>
</gene>
<evidence type="ECO:0000256" key="4">
    <source>
        <dbReference type="ARBA" id="ARBA00022643"/>
    </source>
</evidence>
<evidence type="ECO:0000259" key="8">
    <source>
        <dbReference type="SMART" id="SM00900"/>
    </source>
</evidence>
<dbReference type="EMBL" id="JACMSE010000009">
    <property type="protein sequence ID" value="MBC2890068.1"/>
    <property type="molecule type" value="Genomic_DNA"/>
</dbReference>
<evidence type="ECO:0000256" key="2">
    <source>
        <dbReference type="ARBA" id="ARBA00022553"/>
    </source>
</evidence>
<dbReference type="EC" id="7.-.-.-" evidence="6"/>
<dbReference type="Gene3D" id="3.90.1010.20">
    <property type="match status" value="1"/>
</dbReference>
<comment type="subcellular location">
    <subcellularLocation>
        <location evidence="6">Cell membrane</location>
        <topology evidence="6">Single-pass membrane protein</topology>
    </subcellularLocation>
</comment>
<organism evidence="9 10">
    <name type="scientific">Gordonibacter massiliensis</name>
    <name type="common">ex Traore et al. 2017</name>
    <dbReference type="NCBI Taxonomy" id="1841863"/>
    <lineage>
        <taxon>Bacteria</taxon>
        <taxon>Bacillati</taxon>
        <taxon>Actinomycetota</taxon>
        <taxon>Coriobacteriia</taxon>
        <taxon>Eggerthellales</taxon>
        <taxon>Eggerthellaceae</taxon>
        <taxon>Gordonibacter</taxon>
    </lineage>
</organism>
<dbReference type="SMART" id="SM00900">
    <property type="entry name" value="FMN_bind"/>
    <property type="match status" value="1"/>
</dbReference>
<keyword evidence="6 7" id="KW-0812">Transmembrane</keyword>
<dbReference type="AlphaFoldDB" id="A0A842JJR5"/>
<proteinExistence type="inferred from homology"/>
<keyword evidence="2 6" id="KW-0597">Phosphoprotein</keyword>
<evidence type="ECO:0000256" key="6">
    <source>
        <dbReference type="HAMAP-Rule" id="MF_00479"/>
    </source>
</evidence>
<dbReference type="HAMAP" id="MF_00479">
    <property type="entry name" value="RsxG_RnfG"/>
    <property type="match status" value="1"/>
</dbReference>
<comment type="subunit">
    <text evidence="6">The complex is composed of six subunits: RnfA, RnfB, RnfC, RnfD, RnfE and RnfG.</text>
</comment>
<dbReference type="GO" id="GO:0009055">
    <property type="term" value="F:electron transfer activity"/>
    <property type="evidence" value="ECO:0007669"/>
    <property type="project" value="InterPro"/>
</dbReference>
<reference evidence="9 10" key="1">
    <citation type="submission" date="2020-08" db="EMBL/GenBank/DDBJ databases">
        <authorList>
            <person name="Liu C."/>
            <person name="Sun Q."/>
        </authorList>
    </citation>
    <scope>NUCLEOTIDE SEQUENCE [LARGE SCALE GENOMIC DNA]</scope>
    <source>
        <strain evidence="9 10">N22</strain>
    </source>
</reference>
<evidence type="ECO:0000313" key="10">
    <source>
        <dbReference type="Proteomes" id="UP000587396"/>
    </source>
</evidence>
<dbReference type="PANTHER" id="PTHR36118">
    <property type="entry name" value="ION-TRANSLOCATING OXIDOREDUCTASE COMPLEX SUBUNIT G"/>
    <property type="match status" value="1"/>
</dbReference>
<keyword evidence="6 7" id="KW-1133">Transmembrane helix</keyword>
<evidence type="ECO:0000256" key="1">
    <source>
        <dbReference type="ARBA" id="ARBA00022448"/>
    </source>
</evidence>
<keyword evidence="3 6" id="KW-0285">Flavoprotein</keyword>
<comment type="cofactor">
    <cofactor evidence="6">
        <name>FMN</name>
        <dbReference type="ChEBI" id="CHEBI:58210"/>
    </cofactor>
</comment>
<keyword evidence="6 7" id="KW-0472">Membrane</keyword>
<sequence length="203" mass="20768">MTEANGSARAQERGGNPDLWQSAVKPVVVIVVICAIVGFLLGAVDDLTLPTITANREAKAWATYSALIPEADDFTELPCDTPGVTALMEADGNRGFAVTAQSKGYSSQVPMALAFDAEGTITNVIGMDNGETPGLGTKVALPSFTDQFVGRAAEPMALDDIDAITGATISSKAALAAVNEAIEAYRATADGTPSATSTEKGAA</sequence>
<dbReference type="InterPro" id="IPR010209">
    <property type="entry name" value="Ion_transpt_RnfG/RsxG"/>
</dbReference>
<dbReference type="Pfam" id="PF04205">
    <property type="entry name" value="FMN_bind"/>
    <property type="match status" value="1"/>
</dbReference>
<feature type="modified residue" description="FMN phosphoryl threonine" evidence="6">
    <location>
        <position position="168"/>
    </location>
</feature>
<name>A0A842JJR5_9ACTN</name>
<dbReference type="InterPro" id="IPR007329">
    <property type="entry name" value="FMN-bd"/>
</dbReference>
<comment type="similarity">
    <text evidence="6">Belongs to the RnfG family.</text>
</comment>
<evidence type="ECO:0000256" key="3">
    <source>
        <dbReference type="ARBA" id="ARBA00022630"/>
    </source>
</evidence>
<keyword evidence="6" id="KW-1278">Translocase</keyword>
<feature type="domain" description="FMN-binding" evidence="8">
    <location>
        <begin position="104"/>
        <end position="185"/>
    </location>
</feature>
<dbReference type="GO" id="GO:0022900">
    <property type="term" value="P:electron transport chain"/>
    <property type="evidence" value="ECO:0007669"/>
    <property type="project" value="UniProtKB-UniRule"/>
</dbReference>